<dbReference type="AlphaFoldDB" id="A0A2U3Q071"/>
<accession>A0A2U3Q071</accession>
<gene>
    <name evidence="1" type="ORF">BRAD3257_3781</name>
</gene>
<organism evidence="1 2">
    <name type="scientific">Bradyrhizobium vignae</name>
    <dbReference type="NCBI Taxonomy" id="1549949"/>
    <lineage>
        <taxon>Bacteria</taxon>
        <taxon>Pseudomonadati</taxon>
        <taxon>Pseudomonadota</taxon>
        <taxon>Alphaproteobacteria</taxon>
        <taxon>Hyphomicrobiales</taxon>
        <taxon>Nitrobacteraceae</taxon>
        <taxon>Bradyrhizobium</taxon>
    </lineage>
</organism>
<sequence length="34" mass="3853">MRAAARLGHQINVIPSQPYCIPNRACNKTVMQRN</sequence>
<evidence type="ECO:0000313" key="2">
    <source>
        <dbReference type="Proteomes" id="UP000246085"/>
    </source>
</evidence>
<dbReference type="EMBL" id="LS398110">
    <property type="protein sequence ID" value="SPP94795.1"/>
    <property type="molecule type" value="Genomic_DNA"/>
</dbReference>
<protein>
    <submittedName>
        <fullName evidence="1">Uncharacterized protein</fullName>
    </submittedName>
</protein>
<reference evidence="1 2" key="1">
    <citation type="submission" date="2018-03" db="EMBL/GenBank/DDBJ databases">
        <authorList>
            <person name="Gully D."/>
        </authorList>
    </citation>
    <scope>NUCLEOTIDE SEQUENCE [LARGE SCALE GENOMIC DNA]</scope>
    <source>
        <strain evidence="1">ORS3257</strain>
    </source>
</reference>
<evidence type="ECO:0000313" key="1">
    <source>
        <dbReference type="EMBL" id="SPP94795.1"/>
    </source>
</evidence>
<dbReference type="KEGG" id="bvz:BRAD3257_3781"/>
<dbReference type="Proteomes" id="UP000246085">
    <property type="component" value="Chromosome BRAD3257"/>
</dbReference>
<name>A0A2U3Q071_9BRAD</name>
<proteinExistence type="predicted"/>